<comment type="subcellular location">
    <subcellularLocation>
        <location evidence="9">Cell membrane</location>
        <topology evidence="9">Single-pass membrane protein</topology>
    </subcellularLocation>
    <subcellularLocation>
        <location evidence="1">Membrane</location>
        <topology evidence="1">Single-pass membrane protein</topology>
    </subcellularLocation>
</comment>
<dbReference type="Proteomes" id="UP000682951">
    <property type="component" value="Unassembled WGS sequence"/>
</dbReference>
<evidence type="ECO:0000256" key="10">
    <source>
        <dbReference type="SAM" id="MobiDB-lite"/>
    </source>
</evidence>
<dbReference type="PRINTS" id="PR01506">
    <property type="entry name" value="TATBPROTEIN"/>
</dbReference>
<dbReference type="InterPro" id="IPR018448">
    <property type="entry name" value="TatB"/>
</dbReference>
<dbReference type="HAMAP" id="MF_00237">
    <property type="entry name" value="TatB"/>
    <property type="match status" value="1"/>
</dbReference>
<comment type="similarity">
    <text evidence="9">Belongs to the TatB family.</text>
</comment>
<evidence type="ECO:0000256" key="3">
    <source>
        <dbReference type="ARBA" id="ARBA00022475"/>
    </source>
</evidence>
<evidence type="ECO:0000256" key="9">
    <source>
        <dbReference type="HAMAP-Rule" id="MF_00237"/>
    </source>
</evidence>
<evidence type="ECO:0000256" key="8">
    <source>
        <dbReference type="ARBA" id="ARBA00023136"/>
    </source>
</evidence>
<dbReference type="InterPro" id="IPR003369">
    <property type="entry name" value="TatA/B/E"/>
</dbReference>
<keyword evidence="2 9" id="KW-0813">Transport</keyword>
<evidence type="ECO:0000256" key="4">
    <source>
        <dbReference type="ARBA" id="ARBA00022692"/>
    </source>
</evidence>
<evidence type="ECO:0000313" key="11">
    <source>
        <dbReference type="EMBL" id="MBR8464405.1"/>
    </source>
</evidence>
<feature type="compositionally biased region" description="Basic and acidic residues" evidence="10">
    <location>
        <begin position="141"/>
        <end position="151"/>
    </location>
</feature>
<dbReference type="Pfam" id="PF02416">
    <property type="entry name" value="TatA_B_E"/>
    <property type="match status" value="1"/>
</dbReference>
<gene>
    <name evidence="11" type="primary">tatB</name>
    <name evidence="11" type="ORF">KDD93_07490</name>
</gene>
<evidence type="ECO:0000313" key="12">
    <source>
        <dbReference type="Proteomes" id="UP000682951"/>
    </source>
</evidence>
<sequence length="151" mass="16748">MFGMSFSEILIIAVIAVLVLGPDKLPDTMVQIAKFFKMFKKGINDAKSTFDQEVKIAELKEDARKYKESITQTTENVRKKLTFEELDEIKKGVSEVTSGLKDVVSDVKKATDTIKNPTNAIKDTVFSGDKKPQDTDIASAKNDKNLEDKGA</sequence>
<feature type="region of interest" description="Disordered" evidence="10">
    <location>
        <begin position="122"/>
        <end position="151"/>
    </location>
</feature>
<reference evidence="11 12" key="1">
    <citation type="submission" date="2021-04" db="EMBL/GenBank/DDBJ databases">
        <title>Molecular and phenotypic characterization and identification of bacterial isolates recovered from the Anatolian ground squirrels (Spermophilus xanthoprymnus) and which have the potential to form a new species in the Campylobacter genus.</title>
        <authorList>
            <person name="Aydin F."/>
            <person name="Abay S."/>
            <person name="Kayman T."/>
            <person name="Karakaya E."/>
            <person name="Mustak H.K."/>
            <person name="Mustak I.B."/>
            <person name="Bilgin N."/>
            <person name="Duzler A."/>
            <person name="Sahin O."/>
            <person name="Guran O."/>
            <person name="Saticioglu I.B."/>
        </authorList>
    </citation>
    <scope>NUCLEOTIDE SEQUENCE [LARGE SCALE GENOMIC DNA]</scope>
    <source>
        <strain evidence="12">faydin-G24</strain>
    </source>
</reference>
<keyword evidence="8 9" id="KW-0472">Membrane</keyword>
<keyword evidence="12" id="KW-1185">Reference proteome</keyword>
<evidence type="ECO:0000256" key="7">
    <source>
        <dbReference type="ARBA" id="ARBA00023010"/>
    </source>
</evidence>
<keyword evidence="3 9" id="KW-1003">Cell membrane</keyword>
<dbReference type="RefSeq" id="WP_212142296.1">
    <property type="nucleotide sequence ID" value="NZ_JAGSSW010000007.1"/>
</dbReference>
<evidence type="ECO:0000256" key="1">
    <source>
        <dbReference type="ARBA" id="ARBA00004167"/>
    </source>
</evidence>
<name>A0ABS5HK79_9BACT</name>
<organism evidence="11 12">
    <name type="scientific">Campylobacter anatolicus</name>
    <dbReference type="NCBI Taxonomy" id="2829105"/>
    <lineage>
        <taxon>Bacteria</taxon>
        <taxon>Pseudomonadati</taxon>
        <taxon>Campylobacterota</taxon>
        <taxon>Epsilonproteobacteria</taxon>
        <taxon>Campylobacterales</taxon>
        <taxon>Campylobacteraceae</taxon>
        <taxon>Campylobacter</taxon>
    </lineage>
</organism>
<evidence type="ECO:0000256" key="2">
    <source>
        <dbReference type="ARBA" id="ARBA00022448"/>
    </source>
</evidence>
<dbReference type="PANTHER" id="PTHR33162:SF1">
    <property type="entry name" value="SEC-INDEPENDENT PROTEIN TRANSLOCASE PROTEIN TATA, CHLOROPLASTIC"/>
    <property type="match status" value="1"/>
</dbReference>
<dbReference type="Gene3D" id="1.20.5.3310">
    <property type="match status" value="1"/>
</dbReference>
<keyword evidence="7 9" id="KW-0811">Translocation</keyword>
<keyword evidence="4 9" id="KW-0812">Transmembrane</keyword>
<dbReference type="NCBIfam" id="TIGR01410">
    <property type="entry name" value="tatB"/>
    <property type="match status" value="1"/>
</dbReference>
<comment type="caution">
    <text evidence="11">The sequence shown here is derived from an EMBL/GenBank/DDBJ whole genome shotgun (WGS) entry which is preliminary data.</text>
</comment>
<dbReference type="EMBL" id="JAGSSW010000007">
    <property type="protein sequence ID" value="MBR8464405.1"/>
    <property type="molecule type" value="Genomic_DNA"/>
</dbReference>
<keyword evidence="5 9" id="KW-0653">Protein transport</keyword>
<protein>
    <recommendedName>
        <fullName evidence="9">Sec-independent protein translocase protein TatB homolog</fullName>
    </recommendedName>
</protein>
<proteinExistence type="inferred from homology"/>
<accession>A0ABS5HK79</accession>
<dbReference type="PANTHER" id="PTHR33162">
    <property type="entry name" value="SEC-INDEPENDENT PROTEIN TRANSLOCASE PROTEIN TATA, CHLOROPLASTIC"/>
    <property type="match status" value="1"/>
</dbReference>
<evidence type="ECO:0000256" key="5">
    <source>
        <dbReference type="ARBA" id="ARBA00022927"/>
    </source>
</evidence>
<keyword evidence="6 9" id="KW-1133">Transmembrane helix</keyword>
<evidence type="ECO:0000256" key="6">
    <source>
        <dbReference type="ARBA" id="ARBA00022989"/>
    </source>
</evidence>